<accession>A0ABU3K1F7</accession>
<keyword evidence="2" id="KW-1185">Reference proteome</keyword>
<dbReference type="Proteomes" id="UP001249760">
    <property type="component" value="Unassembled WGS sequence"/>
</dbReference>
<proteinExistence type="predicted"/>
<sequence length="144" mass="16556">MARKKTTESSKRRQQVLARREHVLYPGYVFCPPSEAEQALGAERAGELLAQYGGELRKADVQLELLLSEERFRVVDSGHPEGHAWTLREYMDDYNKDMAADAQLTGEEYDLLPDEQAVIEMLHDWHRDNSISVTRDGVIEWRPA</sequence>
<reference evidence="1 2" key="1">
    <citation type="submission" date="2023-05" db="EMBL/GenBank/DDBJ databases">
        <title>Streptomyces fuscus sp. nov., a brown-black pigment producing actinomyces isolated from dry sand of Sea duck farm.</title>
        <authorList>
            <person name="Xie J."/>
            <person name="Shen N."/>
        </authorList>
    </citation>
    <scope>NUCLEOTIDE SEQUENCE [LARGE SCALE GENOMIC DNA]</scope>
    <source>
        <strain evidence="1 2">CGMCC 4.1745</strain>
    </source>
</reference>
<comment type="caution">
    <text evidence="1">The sequence shown here is derived from an EMBL/GenBank/DDBJ whole genome shotgun (WGS) entry which is preliminary data.</text>
</comment>
<protein>
    <submittedName>
        <fullName evidence="1">Uncharacterized protein</fullName>
    </submittedName>
</protein>
<dbReference type="RefSeq" id="WP_394307403.1">
    <property type="nucleotide sequence ID" value="NZ_JASKMA010000040.1"/>
</dbReference>
<organism evidence="1 2">
    <name type="scientific">Streptomyces lusitanus</name>
    <dbReference type="NCBI Taxonomy" id="68232"/>
    <lineage>
        <taxon>Bacteria</taxon>
        <taxon>Bacillati</taxon>
        <taxon>Actinomycetota</taxon>
        <taxon>Actinomycetes</taxon>
        <taxon>Kitasatosporales</taxon>
        <taxon>Streptomycetaceae</taxon>
        <taxon>Streptomyces</taxon>
    </lineage>
</organism>
<dbReference type="EMBL" id="JASKMA010000040">
    <property type="protein sequence ID" value="MDT6988052.1"/>
    <property type="molecule type" value="Genomic_DNA"/>
</dbReference>
<evidence type="ECO:0000313" key="2">
    <source>
        <dbReference type="Proteomes" id="UP001249760"/>
    </source>
</evidence>
<gene>
    <name evidence="1" type="ORF">QNO04_31865</name>
</gene>
<name>A0ABU3K1F7_9ACTN</name>
<evidence type="ECO:0000313" key="1">
    <source>
        <dbReference type="EMBL" id="MDT6988052.1"/>
    </source>
</evidence>